<evidence type="ECO:0000313" key="3">
    <source>
        <dbReference type="Proteomes" id="UP001264519"/>
    </source>
</evidence>
<dbReference type="Proteomes" id="UP001264519">
    <property type="component" value="Unassembled WGS sequence"/>
</dbReference>
<keyword evidence="3" id="KW-1185">Reference proteome</keyword>
<protein>
    <submittedName>
        <fullName evidence="2">Uncharacterized protein</fullName>
    </submittedName>
</protein>
<feature type="chain" id="PRO_5046864577" evidence="1">
    <location>
        <begin position="27"/>
        <end position="169"/>
    </location>
</feature>
<feature type="signal peptide" evidence="1">
    <location>
        <begin position="1"/>
        <end position="26"/>
    </location>
</feature>
<evidence type="ECO:0000256" key="1">
    <source>
        <dbReference type="SAM" id="SignalP"/>
    </source>
</evidence>
<proteinExistence type="predicted"/>
<comment type="caution">
    <text evidence="2">The sequence shown here is derived from an EMBL/GenBank/DDBJ whole genome shotgun (WGS) entry which is preliminary data.</text>
</comment>
<accession>A0ABU1G5Z8</accession>
<sequence>MRGWLKKTTGCLIIAVGLASSGTQLATSFTSPVDIGRAIEQCDIKIGDLPCFVEYEPIDNGAAGGDLDYSQFIVAIFFDISRDGVRWTDNQDRLLKAVDDDWLLVSTDEEPGYRIGRLLVKAPHDPRETLAIANRMADNGSVTVSWPNGEDYLEFGRNTDWGNFSTRPI</sequence>
<organism evidence="2 3">
    <name type="scientific">Halomonas koreensis</name>
    <dbReference type="NCBI Taxonomy" id="245385"/>
    <lineage>
        <taxon>Bacteria</taxon>
        <taxon>Pseudomonadati</taxon>
        <taxon>Pseudomonadota</taxon>
        <taxon>Gammaproteobacteria</taxon>
        <taxon>Oceanospirillales</taxon>
        <taxon>Halomonadaceae</taxon>
        <taxon>Halomonas</taxon>
    </lineage>
</organism>
<evidence type="ECO:0000313" key="2">
    <source>
        <dbReference type="EMBL" id="MDR5867912.1"/>
    </source>
</evidence>
<gene>
    <name evidence="2" type="ORF">QC818_14060</name>
</gene>
<reference evidence="2 3" key="1">
    <citation type="submission" date="2023-04" db="EMBL/GenBank/DDBJ databases">
        <title>A long-awaited taxogenomic arrangement of the family Halomonadaceae.</title>
        <authorList>
            <person name="De La Haba R."/>
            <person name="Chuvochina M."/>
            <person name="Wittouck S."/>
            <person name="Arahal D.R."/>
            <person name="Sanchez-Porro C."/>
            <person name="Hugenholtz P."/>
            <person name="Ventosa A."/>
        </authorList>
    </citation>
    <scope>NUCLEOTIDE SEQUENCE [LARGE SCALE GENOMIC DNA]</scope>
    <source>
        <strain evidence="2 3">DSM 23530</strain>
    </source>
</reference>
<dbReference type="RefSeq" id="WP_309653493.1">
    <property type="nucleotide sequence ID" value="NZ_JARWAK010000013.1"/>
</dbReference>
<dbReference type="EMBL" id="JARWAK010000013">
    <property type="protein sequence ID" value="MDR5867912.1"/>
    <property type="molecule type" value="Genomic_DNA"/>
</dbReference>
<name>A0ABU1G5Z8_9GAMM</name>
<keyword evidence="1" id="KW-0732">Signal</keyword>